<comment type="caution">
    <text evidence="1">The sequence shown here is derived from an EMBL/GenBank/DDBJ whole genome shotgun (WGS) entry which is preliminary data.</text>
</comment>
<sequence length="106" mass="12156">MLLAACIFYMDAAIRDLRASYSNIANEWQRRKQLVRTLARLRFKPVDSARYVRQFDRLIVQMGLVSDISSTVASGGALALRRLYLGFRAPLKPQLDYLPVRLGRLL</sequence>
<gene>
    <name evidence="1" type="ORF">BN2476_350240</name>
</gene>
<evidence type="ECO:0000313" key="1">
    <source>
        <dbReference type="EMBL" id="SIT43685.1"/>
    </source>
</evidence>
<keyword evidence="2" id="KW-1185">Reference proteome</keyword>
<reference evidence="1" key="1">
    <citation type="submission" date="2016-12" db="EMBL/GenBank/DDBJ databases">
        <authorList>
            <person name="Moulin L."/>
        </authorList>
    </citation>
    <scope>NUCLEOTIDE SEQUENCE [LARGE SCALE GENOMIC DNA]</scope>
    <source>
        <strain evidence="1">STM 7183</strain>
    </source>
</reference>
<proteinExistence type="predicted"/>
<protein>
    <submittedName>
        <fullName evidence="1">Uncharacterized protein</fullName>
    </submittedName>
</protein>
<name>A0A1N7S8F7_9BURK</name>
<dbReference type="EMBL" id="CYGY02000035">
    <property type="protein sequence ID" value="SIT43685.1"/>
    <property type="molecule type" value="Genomic_DNA"/>
</dbReference>
<dbReference type="AlphaFoldDB" id="A0A1N7S8F7"/>
<organism evidence="1 2">
    <name type="scientific">Paraburkholderia piptadeniae</name>
    <dbReference type="NCBI Taxonomy" id="1701573"/>
    <lineage>
        <taxon>Bacteria</taxon>
        <taxon>Pseudomonadati</taxon>
        <taxon>Pseudomonadota</taxon>
        <taxon>Betaproteobacteria</taxon>
        <taxon>Burkholderiales</taxon>
        <taxon>Burkholderiaceae</taxon>
        <taxon>Paraburkholderia</taxon>
    </lineage>
</organism>
<evidence type="ECO:0000313" key="2">
    <source>
        <dbReference type="Proteomes" id="UP000195569"/>
    </source>
</evidence>
<accession>A0A1N7S8F7</accession>
<dbReference type="Proteomes" id="UP000195569">
    <property type="component" value="Unassembled WGS sequence"/>
</dbReference>